<dbReference type="KEGG" id="noj:EJ995_04210"/>
<dbReference type="EMBL" id="CP034549">
    <property type="protein sequence ID" value="AZQ43474.1"/>
    <property type="molecule type" value="Genomic_DNA"/>
</dbReference>
<dbReference type="OrthoDB" id="5342145at2"/>
<dbReference type="RefSeq" id="WP_126445915.1">
    <property type="nucleotide sequence ID" value="NZ_CP034549.1"/>
</dbReference>
<organism evidence="1 2">
    <name type="scientific">Nonlabens ponticola</name>
    <dbReference type="NCBI Taxonomy" id="2496866"/>
    <lineage>
        <taxon>Bacteria</taxon>
        <taxon>Pseudomonadati</taxon>
        <taxon>Bacteroidota</taxon>
        <taxon>Flavobacteriia</taxon>
        <taxon>Flavobacteriales</taxon>
        <taxon>Flavobacteriaceae</taxon>
        <taxon>Nonlabens</taxon>
    </lineage>
</organism>
<proteinExistence type="predicted"/>
<dbReference type="Pfam" id="PF11294">
    <property type="entry name" value="DUF3095"/>
    <property type="match status" value="1"/>
</dbReference>
<evidence type="ECO:0000313" key="1">
    <source>
        <dbReference type="EMBL" id="AZQ43474.1"/>
    </source>
</evidence>
<gene>
    <name evidence="1" type="ORF">EJ995_04210</name>
</gene>
<accession>A0A3S9MWF7</accession>
<dbReference type="AlphaFoldDB" id="A0A3S9MWF7"/>
<sequence>MEDTRYFYSSLKTKYAPIRKILRKPQNFTAVPHDWHVVVADVAQSTRAVQKGMHNEVNLAATGSVVTVINTVKSQLRNHEIPYFFGGDGVTFLIPADVHARVMSALYNYKSHVKNNLKLNLRIGSIKVQKVYDERHLLRIAKAKINSYLTIPIVLGNGLKYAESLIKAEFKQESIFENNSPAIDLTGMECRWDEISPRDQKHKVVCLLVNCEDQSKQAEIYADIMDIIFLLFGSLERRQPINTNRLKLKATISKIKKEMIARIGKSKLDYLLKHWLITYFGTFYFTYFKEGKEYLNKVSQLSDTIMFDGSLNTVMEGDAGQIEALTNYLDLLEREGKIVYGIHSTHASVMSCYVQDRKDNHIHFVDGTEGGYTSAAVIFKNKMAQVREMETQV</sequence>
<name>A0A3S9MWF7_9FLAO</name>
<dbReference type="InterPro" id="IPR021445">
    <property type="entry name" value="DUF3095"/>
</dbReference>
<keyword evidence="2" id="KW-1185">Reference proteome</keyword>
<dbReference type="Proteomes" id="UP000279600">
    <property type="component" value="Chromosome"/>
</dbReference>
<reference evidence="1 2" key="1">
    <citation type="submission" date="2018-12" db="EMBL/GenBank/DDBJ databases">
        <title>Complete genome of Nonlabens sp. MJ115.</title>
        <authorList>
            <person name="Choi H.S."/>
            <person name="Jung J."/>
        </authorList>
    </citation>
    <scope>NUCLEOTIDE SEQUENCE [LARGE SCALE GENOMIC DNA]</scope>
    <source>
        <strain evidence="1 2">MJ115</strain>
    </source>
</reference>
<evidence type="ECO:0000313" key="2">
    <source>
        <dbReference type="Proteomes" id="UP000279600"/>
    </source>
</evidence>
<protein>
    <submittedName>
        <fullName evidence="1">DUF3095 domain-containing protein</fullName>
    </submittedName>
</protein>